<comment type="domain">
    <text evidence="5">Consists of three domains, a large central CORE domain and two small peripheral domains, NMPbind and LID, which undergo movements during catalysis. The LID domain closes over the site of phosphoryl transfer upon ATP binding. Assembling and dissambling the active center during each catalytic cycle provides an effective means to prevent ATP hydrolysis.</text>
</comment>
<feature type="binding site" evidence="5">
    <location>
        <position position="124"/>
    </location>
    <ligand>
        <name>ATP</name>
        <dbReference type="ChEBI" id="CHEBI:30616"/>
    </ligand>
</feature>
<proteinExistence type="inferred from homology"/>
<dbReference type="InterPro" id="IPR007862">
    <property type="entry name" value="Adenylate_kinase_lid-dom"/>
</dbReference>
<feature type="domain" description="Adenylate kinase active site lid" evidence="8">
    <location>
        <begin position="124"/>
        <end position="159"/>
    </location>
</feature>
<evidence type="ECO:0000256" key="3">
    <source>
        <dbReference type="ARBA" id="ARBA00022741"/>
    </source>
</evidence>
<dbReference type="Pfam" id="PF00406">
    <property type="entry name" value="ADK"/>
    <property type="match status" value="1"/>
</dbReference>
<feature type="binding site" evidence="5">
    <location>
        <position position="157"/>
    </location>
    <ligand>
        <name>AMP</name>
        <dbReference type="ChEBI" id="CHEBI:456215"/>
    </ligand>
</feature>
<keyword evidence="5 7" id="KW-0067">ATP-binding</keyword>
<protein>
    <recommendedName>
        <fullName evidence="5 7">Adenylate kinase</fullName>
        <shortName evidence="5">AK</shortName>
        <ecNumber evidence="5 7">2.7.4.3</ecNumber>
    </recommendedName>
    <alternativeName>
        <fullName evidence="5">ATP-AMP transphosphorylase</fullName>
    </alternativeName>
    <alternativeName>
        <fullName evidence="5">ATP:AMP phosphotransferase</fullName>
    </alternativeName>
    <alternativeName>
        <fullName evidence="5">Adenylate monophosphate kinase</fullName>
    </alternativeName>
</protein>
<dbReference type="HAMAP" id="MF_00235">
    <property type="entry name" value="Adenylate_kinase_Adk"/>
    <property type="match status" value="1"/>
</dbReference>
<comment type="subunit">
    <text evidence="5 7">Monomer.</text>
</comment>
<dbReference type="NCBIfam" id="TIGR01351">
    <property type="entry name" value="adk"/>
    <property type="match status" value="1"/>
</dbReference>
<sequence length="221" mass="26062">MMIRIIMLGAPGSGKGTQTQLLSKYFCIPFISAGEILRQEIRKNEKNKNYIKNIINKGKLVKNSFIIKIIKKKIQEKIYLNGFILDGFPRTIKQAESLKKYIKIEFILYLKIKLENIINRIEGRLIHESSGRTYHETLNPPKKKNIDNITGELLTKRKDDTKKIIITRLQEYEKFTKPLIKWFKKEELKNTIKYLEINANTSIQYIHKKIIKKLNINQKNN</sequence>
<keyword evidence="5" id="KW-0963">Cytoplasm</keyword>
<feature type="binding site" evidence="5">
    <location>
        <position position="168"/>
    </location>
    <ligand>
        <name>AMP</name>
        <dbReference type="ChEBI" id="CHEBI:456215"/>
    </ligand>
</feature>
<dbReference type="GO" id="GO:0004017">
    <property type="term" value="F:AMP kinase activity"/>
    <property type="evidence" value="ECO:0007669"/>
    <property type="project" value="UniProtKB-UniRule"/>
</dbReference>
<evidence type="ECO:0000313" key="9">
    <source>
        <dbReference type="EMBL" id="VFP81215.1"/>
    </source>
</evidence>
<comment type="caution">
    <text evidence="5">Lacks conserved residue(s) required for the propagation of feature annotation.</text>
</comment>
<accession>A0A451D624</accession>
<evidence type="ECO:0000256" key="4">
    <source>
        <dbReference type="ARBA" id="ARBA00022777"/>
    </source>
</evidence>
<dbReference type="EMBL" id="LR217707">
    <property type="protein sequence ID" value="VFP81215.1"/>
    <property type="molecule type" value="Genomic_DNA"/>
</dbReference>
<dbReference type="InterPro" id="IPR000850">
    <property type="entry name" value="Adenylat/UMP-CMP_kin"/>
</dbReference>
<feature type="binding site" evidence="5">
    <location>
        <begin position="133"/>
        <end position="134"/>
    </location>
    <ligand>
        <name>ATP</name>
        <dbReference type="ChEBI" id="CHEBI:30616"/>
    </ligand>
</feature>
<dbReference type="GO" id="GO:0005737">
    <property type="term" value="C:cytoplasm"/>
    <property type="evidence" value="ECO:0007669"/>
    <property type="project" value="UniProtKB-SubCell"/>
</dbReference>
<feature type="binding site" evidence="5">
    <location>
        <begin position="87"/>
        <end position="90"/>
    </location>
    <ligand>
        <name>AMP</name>
        <dbReference type="ChEBI" id="CHEBI:456215"/>
    </ligand>
</feature>
<evidence type="ECO:0000256" key="1">
    <source>
        <dbReference type="ARBA" id="ARBA00022679"/>
    </source>
</evidence>
<feature type="binding site" evidence="5">
    <location>
        <begin position="12"/>
        <end position="17"/>
    </location>
    <ligand>
        <name>ATP</name>
        <dbReference type="ChEBI" id="CHEBI:30616"/>
    </ligand>
</feature>
<feature type="binding site" evidence="5">
    <location>
        <position position="38"/>
    </location>
    <ligand>
        <name>AMP</name>
        <dbReference type="ChEBI" id="CHEBI:456215"/>
    </ligand>
</feature>
<feature type="region of interest" description="NMP" evidence="5">
    <location>
        <begin position="32"/>
        <end position="61"/>
    </location>
</feature>
<dbReference type="PROSITE" id="PS00113">
    <property type="entry name" value="ADENYLATE_KINASE"/>
    <property type="match status" value="1"/>
</dbReference>
<comment type="function">
    <text evidence="5">Catalyzes the reversible transfer of the terminal phosphate group between ATP and AMP. Plays an important role in cellular energy homeostasis and in adenine nucleotide metabolism.</text>
</comment>
<dbReference type="InterPro" id="IPR006259">
    <property type="entry name" value="Adenyl_kin_sub"/>
</dbReference>
<dbReference type="AlphaFoldDB" id="A0A451D624"/>
<feature type="binding site" evidence="5">
    <location>
        <position position="201"/>
    </location>
    <ligand>
        <name>ATP</name>
        <dbReference type="ChEBI" id="CHEBI:30616"/>
    </ligand>
</feature>
<dbReference type="GO" id="GO:0005524">
    <property type="term" value="F:ATP binding"/>
    <property type="evidence" value="ECO:0007669"/>
    <property type="project" value="UniProtKB-UniRule"/>
</dbReference>
<comment type="subcellular location">
    <subcellularLocation>
        <location evidence="5 7">Cytoplasm</location>
    </subcellularLocation>
</comment>
<comment type="similarity">
    <text evidence="5 6">Belongs to the adenylate kinase family.</text>
</comment>
<keyword evidence="2 5" id="KW-0545">Nucleotide biosynthesis</keyword>
<comment type="pathway">
    <text evidence="5">Purine metabolism; AMP biosynthesis via salvage pathway; AMP from ADP: step 1/1.</text>
</comment>
<evidence type="ECO:0000256" key="2">
    <source>
        <dbReference type="ARBA" id="ARBA00022727"/>
    </source>
</evidence>
<dbReference type="FunFam" id="3.40.50.300:FF:000106">
    <property type="entry name" value="Adenylate kinase mitochondrial"/>
    <property type="match status" value="1"/>
</dbReference>
<evidence type="ECO:0000256" key="7">
    <source>
        <dbReference type="RuleBase" id="RU003331"/>
    </source>
</evidence>
<dbReference type="SUPFAM" id="SSF52540">
    <property type="entry name" value="P-loop containing nucleoside triphosphate hydrolases"/>
    <property type="match status" value="1"/>
</dbReference>
<evidence type="ECO:0000313" key="10">
    <source>
        <dbReference type="Proteomes" id="UP000294380"/>
    </source>
</evidence>
<dbReference type="CDD" id="cd01428">
    <property type="entry name" value="ADK"/>
    <property type="match status" value="1"/>
</dbReference>
<dbReference type="InterPro" id="IPR036193">
    <property type="entry name" value="ADK_active_lid_dom_sf"/>
</dbReference>
<evidence type="ECO:0000256" key="5">
    <source>
        <dbReference type="HAMAP-Rule" id="MF_00235"/>
    </source>
</evidence>
<dbReference type="Gene3D" id="3.40.50.300">
    <property type="entry name" value="P-loop containing nucleotide triphosphate hydrolases"/>
    <property type="match status" value="1"/>
</dbReference>
<dbReference type="EC" id="2.7.4.3" evidence="5 7"/>
<dbReference type="PRINTS" id="PR00094">
    <property type="entry name" value="ADENYLTKNASE"/>
</dbReference>
<feature type="region of interest" description="LID" evidence="5">
    <location>
        <begin position="123"/>
        <end position="160"/>
    </location>
</feature>
<keyword evidence="4 5" id="KW-0418">Kinase</keyword>
<dbReference type="GO" id="GO:0044209">
    <property type="term" value="P:AMP salvage"/>
    <property type="evidence" value="ECO:0007669"/>
    <property type="project" value="UniProtKB-UniRule"/>
</dbReference>
<evidence type="ECO:0000256" key="6">
    <source>
        <dbReference type="RuleBase" id="RU003330"/>
    </source>
</evidence>
<dbReference type="Pfam" id="PF05191">
    <property type="entry name" value="ADK_lid"/>
    <property type="match status" value="1"/>
</dbReference>
<comment type="catalytic activity">
    <reaction evidence="5 7">
        <text>AMP + ATP = 2 ADP</text>
        <dbReference type="Rhea" id="RHEA:12973"/>
        <dbReference type="ChEBI" id="CHEBI:30616"/>
        <dbReference type="ChEBI" id="CHEBI:456215"/>
        <dbReference type="ChEBI" id="CHEBI:456216"/>
        <dbReference type="EC" id="2.7.4.3"/>
    </reaction>
</comment>
<dbReference type="UniPathway" id="UPA00588">
    <property type="reaction ID" value="UER00649"/>
</dbReference>
<gene>
    <name evidence="5 9" type="primary">adk</name>
    <name evidence="9" type="ORF">BUCIKOCA2762_312</name>
</gene>
<dbReference type="InterPro" id="IPR033690">
    <property type="entry name" value="Adenylat_kinase_CS"/>
</dbReference>
<organism evidence="9 10">
    <name type="scientific">Buchnera aphidicola</name>
    <name type="common">Cinara kochiana kochiana</name>
    <dbReference type="NCBI Taxonomy" id="2518976"/>
    <lineage>
        <taxon>Bacteria</taxon>
        <taxon>Pseudomonadati</taxon>
        <taxon>Pseudomonadota</taxon>
        <taxon>Gammaproteobacteria</taxon>
        <taxon>Enterobacterales</taxon>
        <taxon>Erwiniaceae</taxon>
        <taxon>Buchnera</taxon>
    </lineage>
</organism>
<name>A0A451D624_9GAMM</name>
<keyword evidence="3 5" id="KW-0547">Nucleotide-binding</keyword>
<dbReference type="SUPFAM" id="SSF57774">
    <property type="entry name" value="Microbial and mitochondrial ADK, insert 'zinc finger' domain"/>
    <property type="match status" value="1"/>
</dbReference>
<dbReference type="PANTHER" id="PTHR23359">
    <property type="entry name" value="NUCLEOTIDE KINASE"/>
    <property type="match status" value="1"/>
</dbReference>
<dbReference type="InterPro" id="IPR027417">
    <property type="entry name" value="P-loop_NTPase"/>
</dbReference>
<reference evidence="9 10" key="1">
    <citation type="submission" date="2019-02" db="EMBL/GenBank/DDBJ databases">
        <authorList>
            <person name="Manzano-Marin A."/>
            <person name="Manzano-Marin A."/>
        </authorList>
    </citation>
    <scope>NUCLEOTIDE SEQUENCE [LARGE SCALE GENOMIC DNA]</scope>
    <source>
        <strain evidence="9 10">BuCikochiana</strain>
    </source>
</reference>
<dbReference type="Proteomes" id="UP000294380">
    <property type="component" value="Chromosome"/>
</dbReference>
<keyword evidence="1 5" id="KW-0808">Transferase</keyword>
<feature type="binding site" evidence="5">
    <location>
        <begin position="59"/>
        <end position="61"/>
    </location>
    <ligand>
        <name>AMP</name>
        <dbReference type="ChEBI" id="CHEBI:456215"/>
    </ligand>
</feature>
<evidence type="ECO:0000259" key="8">
    <source>
        <dbReference type="Pfam" id="PF05191"/>
    </source>
</evidence>
<feature type="binding site" evidence="5">
    <location>
        <position position="94"/>
    </location>
    <ligand>
        <name>AMP</name>
        <dbReference type="ChEBI" id="CHEBI:456215"/>
    </ligand>
</feature>